<dbReference type="AlphaFoldDB" id="A0A8H5MDG6"/>
<accession>A0A8H5MDG6</accession>
<protein>
    <recommendedName>
        <fullName evidence="3">Protein HRI1</fullName>
    </recommendedName>
</protein>
<dbReference type="OrthoDB" id="4045395at2759"/>
<name>A0A8H5MDG6_9AGAR</name>
<gene>
    <name evidence="1" type="ORF">D9757_003622</name>
</gene>
<organism evidence="1 2">
    <name type="scientific">Collybiopsis confluens</name>
    <dbReference type="NCBI Taxonomy" id="2823264"/>
    <lineage>
        <taxon>Eukaryota</taxon>
        <taxon>Fungi</taxon>
        <taxon>Dikarya</taxon>
        <taxon>Basidiomycota</taxon>
        <taxon>Agaricomycotina</taxon>
        <taxon>Agaricomycetes</taxon>
        <taxon>Agaricomycetidae</taxon>
        <taxon>Agaricales</taxon>
        <taxon>Marasmiineae</taxon>
        <taxon>Omphalotaceae</taxon>
        <taxon>Collybiopsis</taxon>
    </lineage>
</organism>
<dbReference type="Pfam" id="PF16815">
    <property type="entry name" value="HRI1"/>
    <property type="match status" value="1"/>
</dbReference>
<keyword evidence="2" id="KW-1185">Reference proteome</keyword>
<dbReference type="Gene3D" id="2.40.128.320">
    <property type="entry name" value="Protein HRI1, N-terminal domain"/>
    <property type="match status" value="1"/>
</dbReference>
<dbReference type="InterPro" id="IPR043047">
    <property type="entry name" value="Hri1_N_sf"/>
</dbReference>
<proteinExistence type="predicted"/>
<evidence type="ECO:0000313" key="1">
    <source>
        <dbReference type="EMBL" id="KAF5389948.1"/>
    </source>
</evidence>
<reference evidence="1 2" key="1">
    <citation type="journal article" date="2020" name="ISME J.">
        <title>Uncovering the hidden diversity of litter-decomposition mechanisms in mushroom-forming fungi.</title>
        <authorList>
            <person name="Floudas D."/>
            <person name="Bentzer J."/>
            <person name="Ahren D."/>
            <person name="Johansson T."/>
            <person name="Persson P."/>
            <person name="Tunlid A."/>
        </authorList>
    </citation>
    <scope>NUCLEOTIDE SEQUENCE [LARGE SCALE GENOMIC DNA]</scope>
    <source>
        <strain evidence="1 2">CBS 406.79</strain>
    </source>
</reference>
<dbReference type="InterPro" id="IPR031818">
    <property type="entry name" value="Hri1"/>
</dbReference>
<dbReference type="EMBL" id="JAACJN010000019">
    <property type="protein sequence ID" value="KAF5389948.1"/>
    <property type="molecule type" value="Genomic_DNA"/>
</dbReference>
<sequence length="215" mass="24257">MSSTISLRESIRWLPDAASEPTHTIVLTGRKTSVFIDVRFLKDSNDIDWAFGGYRSVVREGDTELIKFTHLIDSRTRNPSQMTDYGSNTGLPDGTTLETGEMINPATGKLTAYEEIWRDVEVVGSADGNTSLFLHNADGTSWYARVGDWQLALGRDSADNFWAFQARRSDKKWVVERSTRPTGAIILLSDDILKNWAEGSKVQWNEDHWLILEKS</sequence>
<evidence type="ECO:0008006" key="3">
    <source>
        <dbReference type="Google" id="ProtNLM"/>
    </source>
</evidence>
<evidence type="ECO:0000313" key="2">
    <source>
        <dbReference type="Proteomes" id="UP000518752"/>
    </source>
</evidence>
<comment type="caution">
    <text evidence="1">The sequence shown here is derived from an EMBL/GenBank/DDBJ whole genome shotgun (WGS) entry which is preliminary data.</text>
</comment>
<dbReference type="Proteomes" id="UP000518752">
    <property type="component" value="Unassembled WGS sequence"/>
</dbReference>